<dbReference type="RefSeq" id="XP_009552601.1">
    <property type="nucleotide sequence ID" value="XM_009554306.1"/>
</dbReference>
<gene>
    <name evidence="2" type="ORF">HETIRDRAFT_120386</name>
</gene>
<name>W4JNN5_HETIT</name>
<proteinExistence type="predicted"/>
<sequence length="107" mass="12028">MPVWHKISKLRSAEGHAEREAKAARKQTLAEDRSDAECIMVRKKADDARKCSEARGGNDRTENDRHRDILRGVTPVAVKVKMEMGTVCLKANERVAVIEKVYRGPTV</sequence>
<dbReference type="InParanoid" id="W4JNN5"/>
<accession>W4JNN5</accession>
<dbReference type="GeneID" id="20666693"/>
<evidence type="ECO:0000313" key="3">
    <source>
        <dbReference type="Proteomes" id="UP000030671"/>
    </source>
</evidence>
<dbReference type="KEGG" id="hir:HETIRDRAFT_120386"/>
<dbReference type="HOGENOM" id="CLU_2210404_0_0_1"/>
<dbReference type="AlphaFoldDB" id="W4JNN5"/>
<organism evidence="2 3">
    <name type="scientific">Heterobasidion irregulare (strain TC 32-1)</name>
    <dbReference type="NCBI Taxonomy" id="747525"/>
    <lineage>
        <taxon>Eukaryota</taxon>
        <taxon>Fungi</taxon>
        <taxon>Dikarya</taxon>
        <taxon>Basidiomycota</taxon>
        <taxon>Agaricomycotina</taxon>
        <taxon>Agaricomycetes</taxon>
        <taxon>Russulales</taxon>
        <taxon>Bondarzewiaceae</taxon>
        <taxon>Heterobasidion</taxon>
        <taxon>Heterobasidion annosum species complex</taxon>
    </lineage>
</organism>
<feature type="region of interest" description="Disordered" evidence="1">
    <location>
        <begin position="1"/>
        <end position="29"/>
    </location>
</feature>
<reference evidence="2 3" key="1">
    <citation type="journal article" date="2012" name="New Phytol.">
        <title>Insight into trade-off between wood decay and parasitism from the genome of a fungal forest pathogen.</title>
        <authorList>
            <person name="Olson A."/>
            <person name="Aerts A."/>
            <person name="Asiegbu F."/>
            <person name="Belbahri L."/>
            <person name="Bouzid O."/>
            <person name="Broberg A."/>
            <person name="Canback B."/>
            <person name="Coutinho P.M."/>
            <person name="Cullen D."/>
            <person name="Dalman K."/>
            <person name="Deflorio G."/>
            <person name="van Diepen L.T."/>
            <person name="Dunand C."/>
            <person name="Duplessis S."/>
            <person name="Durling M."/>
            <person name="Gonthier P."/>
            <person name="Grimwood J."/>
            <person name="Fossdal C.G."/>
            <person name="Hansson D."/>
            <person name="Henrissat B."/>
            <person name="Hietala A."/>
            <person name="Himmelstrand K."/>
            <person name="Hoffmeister D."/>
            <person name="Hogberg N."/>
            <person name="James T.Y."/>
            <person name="Karlsson M."/>
            <person name="Kohler A."/>
            <person name="Kues U."/>
            <person name="Lee Y.H."/>
            <person name="Lin Y.C."/>
            <person name="Lind M."/>
            <person name="Lindquist E."/>
            <person name="Lombard V."/>
            <person name="Lucas S."/>
            <person name="Lunden K."/>
            <person name="Morin E."/>
            <person name="Murat C."/>
            <person name="Park J."/>
            <person name="Raffaello T."/>
            <person name="Rouze P."/>
            <person name="Salamov A."/>
            <person name="Schmutz J."/>
            <person name="Solheim H."/>
            <person name="Stahlberg J."/>
            <person name="Velez H."/>
            <person name="de Vries R.P."/>
            <person name="Wiebenga A."/>
            <person name="Woodward S."/>
            <person name="Yakovlev I."/>
            <person name="Garbelotto M."/>
            <person name="Martin F."/>
            <person name="Grigoriev I.V."/>
            <person name="Stenlid J."/>
        </authorList>
    </citation>
    <scope>NUCLEOTIDE SEQUENCE [LARGE SCALE GENOMIC DNA]</scope>
    <source>
        <strain evidence="2 3">TC 32-1</strain>
    </source>
</reference>
<protein>
    <submittedName>
        <fullName evidence="2">Uncharacterized protein</fullName>
    </submittedName>
</protein>
<dbReference type="EMBL" id="KI925466">
    <property type="protein sequence ID" value="ETW75153.1"/>
    <property type="molecule type" value="Genomic_DNA"/>
</dbReference>
<evidence type="ECO:0000313" key="2">
    <source>
        <dbReference type="EMBL" id="ETW75153.1"/>
    </source>
</evidence>
<evidence type="ECO:0000256" key="1">
    <source>
        <dbReference type="SAM" id="MobiDB-lite"/>
    </source>
</evidence>
<feature type="compositionally biased region" description="Basic and acidic residues" evidence="1">
    <location>
        <begin position="11"/>
        <end position="29"/>
    </location>
</feature>
<dbReference type="Proteomes" id="UP000030671">
    <property type="component" value="Unassembled WGS sequence"/>
</dbReference>
<keyword evidence="3" id="KW-1185">Reference proteome</keyword>